<keyword evidence="1" id="KW-1133">Transmembrane helix</keyword>
<organism evidence="3 4">
    <name type="scientific">Uabimicrobium amorphum</name>
    <dbReference type="NCBI Taxonomy" id="2596890"/>
    <lineage>
        <taxon>Bacteria</taxon>
        <taxon>Pseudomonadati</taxon>
        <taxon>Planctomycetota</taxon>
        <taxon>Candidatus Uabimicrobiia</taxon>
        <taxon>Candidatus Uabimicrobiales</taxon>
        <taxon>Candidatus Uabimicrobiaceae</taxon>
        <taxon>Candidatus Uabimicrobium</taxon>
    </lineage>
</organism>
<dbReference type="Proteomes" id="UP000326354">
    <property type="component" value="Chromosome"/>
</dbReference>
<dbReference type="KEGG" id="uam:UABAM_00571"/>
<accession>A0A5S9II32</accession>
<dbReference type="RefSeq" id="WP_151966479.1">
    <property type="nucleotide sequence ID" value="NZ_AP019860.1"/>
</dbReference>
<evidence type="ECO:0000259" key="2">
    <source>
        <dbReference type="Pfam" id="PF12728"/>
    </source>
</evidence>
<feature type="domain" description="Helix-turn-helix" evidence="2">
    <location>
        <begin position="39"/>
        <end position="83"/>
    </location>
</feature>
<protein>
    <recommendedName>
        <fullName evidence="2">Helix-turn-helix domain-containing protein</fullName>
    </recommendedName>
</protein>
<keyword evidence="1" id="KW-0812">Transmembrane</keyword>
<dbReference type="EMBL" id="AP019860">
    <property type="protein sequence ID" value="BBM82228.1"/>
    <property type="molecule type" value="Genomic_DNA"/>
</dbReference>
<dbReference type="Pfam" id="PF12728">
    <property type="entry name" value="HTH_17"/>
    <property type="match status" value="1"/>
</dbReference>
<keyword evidence="4" id="KW-1185">Reference proteome</keyword>
<dbReference type="AlphaFoldDB" id="A0A5S9II32"/>
<evidence type="ECO:0000313" key="3">
    <source>
        <dbReference type="EMBL" id="BBM82228.1"/>
    </source>
</evidence>
<name>A0A5S9II32_UABAM</name>
<feature type="transmembrane region" description="Helical" evidence="1">
    <location>
        <begin position="6"/>
        <end position="25"/>
    </location>
</feature>
<dbReference type="InterPro" id="IPR041657">
    <property type="entry name" value="HTH_17"/>
</dbReference>
<sequence length="89" mass="9785">MAISVIIYGVLLIVVVVIVAMLSIGGDGSGSVSKQNSFYSEEEALKILGVSKEAIKTMVSEEILRAYRHNNGISYRKEDIEELSRNHKS</sequence>
<gene>
    <name evidence="3" type="ORF">UABAM_00571</name>
</gene>
<reference evidence="3 4" key="1">
    <citation type="submission" date="2019-08" db="EMBL/GenBank/DDBJ databases">
        <title>Complete genome sequence of Candidatus Uab amorphum.</title>
        <authorList>
            <person name="Shiratori T."/>
            <person name="Suzuki S."/>
            <person name="Kakizawa Y."/>
            <person name="Ishida K."/>
        </authorList>
    </citation>
    <scope>NUCLEOTIDE SEQUENCE [LARGE SCALE GENOMIC DNA]</scope>
    <source>
        <strain evidence="3 4">SRT547</strain>
    </source>
</reference>
<evidence type="ECO:0000313" key="4">
    <source>
        <dbReference type="Proteomes" id="UP000326354"/>
    </source>
</evidence>
<proteinExistence type="predicted"/>
<evidence type="ECO:0000256" key="1">
    <source>
        <dbReference type="SAM" id="Phobius"/>
    </source>
</evidence>
<keyword evidence="1" id="KW-0472">Membrane</keyword>